<evidence type="ECO:0000256" key="1">
    <source>
        <dbReference type="SAM" id="MobiDB-lite"/>
    </source>
</evidence>
<accession>A0A8T2PQM5</accession>
<organism evidence="2 3">
    <name type="scientific">Albula glossodonta</name>
    <name type="common">roundjaw bonefish</name>
    <dbReference type="NCBI Taxonomy" id="121402"/>
    <lineage>
        <taxon>Eukaryota</taxon>
        <taxon>Metazoa</taxon>
        <taxon>Chordata</taxon>
        <taxon>Craniata</taxon>
        <taxon>Vertebrata</taxon>
        <taxon>Euteleostomi</taxon>
        <taxon>Actinopterygii</taxon>
        <taxon>Neopterygii</taxon>
        <taxon>Teleostei</taxon>
        <taxon>Albuliformes</taxon>
        <taxon>Albulidae</taxon>
        <taxon>Albula</taxon>
    </lineage>
</organism>
<name>A0A8T2PQM5_9TELE</name>
<reference evidence="2" key="1">
    <citation type="thesis" date="2021" institute="BYU ScholarsArchive" country="Provo, UT, USA">
        <title>Applications of and Algorithms for Genome Assembly and Genomic Analyses with an Emphasis on Marine Teleosts.</title>
        <authorList>
            <person name="Pickett B.D."/>
        </authorList>
    </citation>
    <scope>NUCLEOTIDE SEQUENCE</scope>
    <source>
        <strain evidence="2">HI-2016</strain>
    </source>
</reference>
<evidence type="ECO:0000313" key="3">
    <source>
        <dbReference type="Proteomes" id="UP000824540"/>
    </source>
</evidence>
<feature type="region of interest" description="Disordered" evidence="1">
    <location>
        <begin position="1"/>
        <end position="25"/>
    </location>
</feature>
<sequence length="95" mass="10125">MVSSCMKLDEEYRSRDSGGVSASGLHSLSSHRIMTFTAWLGYTPRLLSPDIIGTVSGASVSEVKPADVLSGAPNDSPSFAQRRGMAFGMRRGICD</sequence>
<keyword evidence="3" id="KW-1185">Reference proteome</keyword>
<gene>
    <name evidence="2" type="ORF">JZ751_011768</name>
</gene>
<comment type="caution">
    <text evidence="2">The sequence shown here is derived from an EMBL/GenBank/DDBJ whole genome shotgun (WGS) entry which is preliminary data.</text>
</comment>
<dbReference type="AlphaFoldDB" id="A0A8T2PQM5"/>
<dbReference type="EMBL" id="JAFBMS010000003">
    <property type="protein sequence ID" value="KAG9353646.1"/>
    <property type="molecule type" value="Genomic_DNA"/>
</dbReference>
<dbReference type="Proteomes" id="UP000824540">
    <property type="component" value="Unassembled WGS sequence"/>
</dbReference>
<protein>
    <submittedName>
        <fullName evidence="2">Uncharacterized protein</fullName>
    </submittedName>
</protein>
<feature type="non-terminal residue" evidence="2">
    <location>
        <position position="1"/>
    </location>
</feature>
<evidence type="ECO:0000313" key="2">
    <source>
        <dbReference type="EMBL" id="KAG9353646.1"/>
    </source>
</evidence>
<proteinExistence type="predicted"/>
<feature type="compositionally biased region" description="Basic and acidic residues" evidence="1">
    <location>
        <begin position="7"/>
        <end position="16"/>
    </location>
</feature>